<evidence type="ECO:0000313" key="4">
    <source>
        <dbReference type="Proteomes" id="UP000714618"/>
    </source>
</evidence>
<keyword evidence="2" id="KW-0560">Oxidoreductase</keyword>
<dbReference type="PRINTS" id="PR00081">
    <property type="entry name" value="GDHRDH"/>
</dbReference>
<dbReference type="SUPFAM" id="SSF51735">
    <property type="entry name" value="NAD(P)-binding Rossmann-fold domains"/>
    <property type="match status" value="1"/>
</dbReference>
<dbReference type="InterPro" id="IPR036291">
    <property type="entry name" value="NAD(P)-bd_dom_sf"/>
</dbReference>
<comment type="caution">
    <text evidence="3">The sequence shown here is derived from an EMBL/GenBank/DDBJ whole genome shotgun (WGS) entry which is preliminary data.</text>
</comment>
<dbReference type="GO" id="GO:0050664">
    <property type="term" value="F:oxidoreductase activity, acting on NAD(P)H, oxygen as acceptor"/>
    <property type="evidence" value="ECO:0007669"/>
    <property type="project" value="TreeGrafter"/>
</dbReference>
<protein>
    <recommendedName>
        <fullName evidence="5">NAD(P)-binding protein</fullName>
    </recommendedName>
</protein>
<dbReference type="Gene3D" id="3.40.50.720">
    <property type="entry name" value="NAD(P)-binding Rossmann-like Domain"/>
    <property type="match status" value="1"/>
</dbReference>
<dbReference type="Pfam" id="PF00106">
    <property type="entry name" value="adh_short"/>
    <property type="match status" value="1"/>
</dbReference>
<comment type="similarity">
    <text evidence="1">Belongs to the short-chain dehydrogenases/reductases (SDR) family.</text>
</comment>
<reference evidence="3" key="1">
    <citation type="submission" date="2020-06" db="EMBL/GenBank/DDBJ databases">
        <authorList>
            <person name="Onetto C."/>
        </authorList>
    </citation>
    <scope>NUCLEOTIDE SEQUENCE</scope>
</reference>
<dbReference type="AlphaFoldDB" id="A0A9N8JIE8"/>
<organism evidence="3 4">
    <name type="scientific">Aureobasidium mustum</name>
    <dbReference type="NCBI Taxonomy" id="2773714"/>
    <lineage>
        <taxon>Eukaryota</taxon>
        <taxon>Fungi</taxon>
        <taxon>Dikarya</taxon>
        <taxon>Ascomycota</taxon>
        <taxon>Pezizomycotina</taxon>
        <taxon>Dothideomycetes</taxon>
        <taxon>Dothideomycetidae</taxon>
        <taxon>Dothideales</taxon>
        <taxon>Saccotheciaceae</taxon>
        <taxon>Aureobasidium</taxon>
    </lineage>
</organism>
<dbReference type="GO" id="GO:0016616">
    <property type="term" value="F:oxidoreductase activity, acting on the CH-OH group of donors, NAD or NADP as acceptor"/>
    <property type="evidence" value="ECO:0007669"/>
    <property type="project" value="UniProtKB-ARBA"/>
</dbReference>
<dbReference type="EMBL" id="CAIJEO010000002">
    <property type="protein sequence ID" value="CAD0085591.1"/>
    <property type="molecule type" value="Genomic_DNA"/>
</dbReference>
<dbReference type="OrthoDB" id="153074at2759"/>
<evidence type="ECO:0000313" key="3">
    <source>
        <dbReference type="EMBL" id="CAD0085591.1"/>
    </source>
</evidence>
<sequence>MTQVKASLPALRESKGSIILCSSGAATGAYSTWGAYGASKAVLNHLAMTLAVEEPDVTTLSIRPGTVNSAMQDSIREVHHTQMDAKDTAKFRELKETGSLLEPEQPGHVMAKLALDAPKNLNGMFLSWNDEKLAAFQE</sequence>
<evidence type="ECO:0000256" key="1">
    <source>
        <dbReference type="ARBA" id="ARBA00006484"/>
    </source>
</evidence>
<dbReference type="PANTHER" id="PTHR43008:SF8">
    <property type="entry name" value="BENZIL REDUCTASE ((S)-BENZOIN FORMING) IRC24"/>
    <property type="match status" value="1"/>
</dbReference>
<keyword evidence="4" id="KW-1185">Reference proteome</keyword>
<proteinExistence type="inferred from homology"/>
<dbReference type="InterPro" id="IPR002347">
    <property type="entry name" value="SDR_fam"/>
</dbReference>
<dbReference type="PANTHER" id="PTHR43008">
    <property type="entry name" value="BENZIL REDUCTASE"/>
    <property type="match status" value="1"/>
</dbReference>
<evidence type="ECO:0000256" key="2">
    <source>
        <dbReference type="ARBA" id="ARBA00023002"/>
    </source>
</evidence>
<gene>
    <name evidence="3" type="ORF">AWRI4233_LOCUS280</name>
</gene>
<accession>A0A9N8JIE8</accession>
<evidence type="ECO:0008006" key="5">
    <source>
        <dbReference type="Google" id="ProtNLM"/>
    </source>
</evidence>
<name>A0A9N8JIE8_9PEZI</name>
<dbReference type="Proteomes" id="UP000714618">
    <property type="component" value="Unassembled WGS sequence"/>
</dbReference>